<dbReference type="Pfam" id="PF01399">
    <property type="entry name" value="PCI"/>
    <property type="match status" value="1"/>
</dbReference>
<gene>
    <name evidence="7" type="ORF">FJT64_005172</name>
</gene>
<dbReference type="GO" id="GO:0001732">
    <property type="term" value="P:formation of cytoplasmic translation initiation complex"/>
    <property type="evidence" value="ECO:0007669"/>
    <property type="project" value="UniProtKB-UniRule"/>
</dbReference>
<dbReference type="EMBL" id="VIIS01001497">
    <property type="protein sequence ID" value="KAF0297354.1"/>
    <property type="molecule type" value="Genomic_DNA"/>
</dbReference>
<proteinExistence type="inferred from homology"/>
<reference evidence="7 8" key="1">
    <citation type="submission" date="2019-07" db="EMBL/GenBank/DDBJ databases">
        <title>Draft genome assembly of a fouling barnacle, Amphibalanus amphitrite (Darwin, 1854): The first reference genome for Thecostraca.</title>
        <authorList>
            <person name="Kim W."/>
        </authorList>
    </citation>
    <scope>NUCLEOTIDE SEQUENCE [LARGE SCALE GENOMIC DNA]</scope>
    <source>
        <strain evidence="7">SNU_AA5</strain>
        <tissue evidence="7">Soma without cirri and trophi</tissue>
    </source>
</reference>
<dbReference type="Pfam" id="PF18005">
    <property type="entry name" value="eIF3m_C_helix"/>
    <property type="match status" value="1"/>
</dbReference>
<comment type="subcellular location">
    <subcellularLocation>
        <location evidence="5">Cytoplasm</location>
    </subcellularLocation>
</comment>
<evidence type="ECO:0000256" key="5">
    <source>
        <dbReference type="HAMAP-Rule" id="MF_03012"/>
    </source>
</evidence>
<keyword evidence="8" id="KW-1185">Reference proteome</keyword>
<evidence type="ECO:0000313" key="8">
    <source>
        <dbReference type="Proteomes" id="UP000440578"/>
    </source>
</evidence>
<dbReference type="HAMAP" id="MF_03012">
    <property type="entry name" value="eIF3m"/>
    <property type="match status" value="1"/>
</dbReference>
<dbReference type="SMART" id="SM00088">
    <property type="entry name" value="PINT"/>
    <property type="match status" value="1"/>
</dbReference>
<dbReference type="OrthoDB" id="10267031at2759"/>
<feature type="domain" description="PCI" evidence="6">
    <location>
        <begin position="186"/>
        <end position="345"/>
    </location>
</feature>
<sequence length="392" mass="43882">MMAATNVETNQLLAFIKIELTDQALELQQYLKSKGADIAAESSGDLHQDLSLIIKACDVCFASSAAADVEAVLNSIVSMIILETVNDNNKLIIEFCEKMSTATAFQEVCLKVLNLLFNSLKTSSPVKYDVYYSLVSLAGKVDQLDSVFTTIPAMEAALGSSLTTSQKQKLLRLIFRELLNNKHSDAAAVVMIDLLRTYSEETASEAREEAQRCVLAALADPDTFLLDHLLSLTPVRSLEGTPVYELLNIFISQGFAEYQAFYAKHKDLVESWGLSHQANENKMRQLTFTQLAQAHPDMSFAMIQKELWIPEEDVEEFIIEVLRTRLVRGRMDQAARKVHISSTMHRTFDRRQWQQLRDVLTAWKTNVAATRESMQSVVTAQLEMATQLGTAS</sequence>
<evidence type="ECO:0000256" key="3">
    <source>
        <dbReference type="ARBA" id="ARBA00022540"/>
    </source>
</evidence>
<accession>A0A6A4W0Q8</accession>
<dbReference type="GO" id="GO:0003743">
    <property type="term" value="F:translation initiation factor activity"/>
    <property type="evidence" value="ECO:0007669"/>
    <property type="project" value="UniProtKB-UniRule"/>
</dbReference>
<dbReference type="InterPro" id="IPR045237">
    <property type="entry name" value="COPS7/eIF3m"/>
</dbReference>
<dbReference type="GO" id="GO:0071541">
    <property type="term" value="C:eukaryotic translation initiation factor 3 complex, eIF3m"/>
    <property type="evidence" value="ECO:0007669"/>
    <property type="project" value="UniProtKB-UniRule"/>
</dbReference>
<comment type="similarity">
    <text evidence="1">Belongs to the CSN7/EIF3M family. CSN7 subfamily.</text>
</comment>
<comment type="subunit">
    <text evidence="5">Component of the eukaryotic translation initiation factor 3 (eIF-3) complex.</text>
</comment>
<evidence type="ECO:0000313" key="7">
    <source>
        <dbReference type="EMBL" id="KAF0297354.1"/>
    </source>
</evidence>
<evidence type="ECO:0000256" key="2">
    <source>
        <dbReference type="ARBA" id="ARBA00022490"/>
    </source>
</evidence>
<organism evidence="7 8">
    <name type="scientific">Amphibalanus amphitrite</name>
    <name type="common">Striped barnacle</name>
    <name type="synonym">Balanus amphitrite</name>
    <dbReference type="NCBI Taxonomy" id="1232801"/>
    <lineage>
        <taxon>Eukaryota</taxon>
        <taxon>Metazoa</taxon>
        <taxon>Ecdysozoa</taxon>
        <taxon>Arthropoda</taxon>
        <taxon>Crustacea</taxon>
        <taxon>Multicrustacea</taxon>
        <taxon>Cirripedia</taxon>
        <taxon>Thoracica</taxon>
        <taxon>Thoracicalcarea</taxon>
        <taxon>Balanomorpha</taxon>
        <taxon>Balanoidea</taxon>
        <taxon>Balanidae</taxon>
        <taxon>Amphibalaninae</taxon>
        <taxon>Amphibalanus</taxon>
    </lineage>
</organism>
<dbReference type="InterPro" id="IPR027528">
    <property type="entry name" value="eIF3m"/>
</dbReference>
<dbReference type="PROSITE" id="PS50250">
    <property type="entry name" value="PCI"/>
    <property type="match status" value="1"/>
</dbReference>
<dbReference type="PANTHER" id="PTHR15350:SF2">
    <property type="entry name" value="EUKARYOTIC TRANSLATION INITIATION FACTOR 3 SUBUNIT M"/>
    <property type="match status" value="1"/>
</dbReference>
<dbReference type="InterPro" id="IPR000717">
    <property type="entry name" value="PCI_dom"/>
</dbReference>
<dbReference type="GO" id="GO:0033290">
    <property type="term" value="C:eukaryotic 48S preinitiation complex"/>
    <property type="evidence" value="ECO:0007669"/>
    <property type="project" value="UniProtKB-UniRule"/>
</dbReference>
<keyword evidence="3 5" id="KW-0396">Initiation factor</keyword>
<evidence type="ECO:0000259" key="6">
    <source>
        <dbReference type="PROSITE" id="PS50250"/>
    </source>
</evidence>
<dbReference type="PANTHER" id="PTHR15350">
    <property type="entry name" value="COP9 SIGNALOSOME COMPLEX SUBUNIT 7/DENDRITIC CELL PROTEIN GA17"/>
    <property type="match status" value="1"/>
</dbReference>
<dbReference type="AlphaFoldDB" id="A0A6A4W0Q8"/>
<dbReference type="Proteomes" id="UP000440578">
    <property type="component" value="Unassembled WGS sequence"/>
</dbReference>
<name>A0A6A4W0Q8_AMPAM</name>
<dbReference type="GO" id="GO:0016282">
    <property type="term" value="C:eukaryotic 43S preinitiation complex"/>
    <property type="evidence" value="ECO:0007669"/>
    <property type="project" value="UniProtKB-UniRule"/>
</dbReference>
<comment type="function">
    <text evidence="5">Component of the eukaryotic translation initiation factor 3 (eIF-3) complex, which is involved in protein synthesis of a specialized repertoire of mRNAs and, together with other initiation factors, stimulates binding of mRNA and methionyl-tRNAi to the 40S ribosome. The eIF-3 complex specifically targets and initiates translation of a subset of mRNAs involved in cell proliferation.</text>
</comment>
<comment type="similarity">
    <text evidence="5">Belongs to the eIF-3 subunit M family.</text>
</comment>
<keyword evidence="2 5" id="KW-0963">Cytoplasm</keyword>
<comment type="caution">
    <text evidence="7">The sequence shown here is derived from an EMBL/GenBank/DDBJ whole genome shotgun (WGS) entry which is preliminary data.</text>
</comment>
<evidence type="ECO:0000256" key="4">
    <source>
        <dbReference type="ARBA" id="ARBA00022917"/>
    </source>
</evidence>
<protein>
    <recommendedName>
        <fullName evidence="5">Eukaryotic translation initiation factor 3 subunit M</fullName>
        <shortName evidence="5">eIF3m</shortName>
    </recommendedName>
</protein>
<dbReference type="InterPro" id="IPR040750">
    <property type="entry name" value="eIF3m_C_helix"/>
</dbReference>
<evidence type="ECO:0000256" key="1">
    <source>
        <dbReference type="ARBA" id="ARBA00008482"/>
    </source>
</evidence>
<keyword evidence="4 5" id="KW-0648">Protein biosynthesis</keyword>